<evidence type="ECO:0000313" key="2">
    <source>
        <dbReference type="EMBL" id="PCH44575.1"/>
    </source>
</evidence>
<evidence type="ECO:0000313" key="3">
    <source>
        <dbReference type="Proteomes" id="UP000218811"/>
    </source>
</evidence>
<reference evidence="2 3" key="1">
    <citation type="journal article" date="2012" name="Science">
        <title>The Paleozoic origin of enzymatic lignin decomposition reconstructed from 31 fungal genomes.</title>
        <authorList>
            <person name="Floudas D."/>
            <person name="Binder M."/>
            <person name="Riley R."/>
            <person name="Barry K."/>
            <person name="Blanchette R.A."/>
            <person name="Henrissat B."/>
            <person name="Martinez A.T."/>
            <person name="Otillar R."/>
            <person name="Spatafora J.W."/>
            <person name="Yadav J.S."/>
            <person name="Aerts A."/>
            <person name="Benoit I."/>
            <person name="Boyd A."/>
            <person name="Carlson A."/>
            <person name="Copeland A."/>
            <person name="Coutinho P.M."/>
            <person name="de Vries R.P."/>
            <person name="Ferreira P."/>
            <person name="Findley K."/>
            <person name="Foster B."/>
            <person name="Gaskell J."/>
            <person name="Glotzer D."/>
            <person name="Gorecki P."/>
            <person name="Heitman J."/>
            <person name="Hesse C."/>
            <person name="Hori C."/>
            <person name="Igarashi K."/>
            <person name="Jurgens J.A."/>
            <person name="Kallen N."/>
            <person name="Kersten P."/>
            <person name="Kohler A."/>
            <person name="Kuees U."/>
            <person name="Kumar T.K.A."/>
            <person name="Kuo A."/>
            <person name="LaButti K."/>
            <person name="Larrondo L.F."/>
            <person name="Lindquist E."/>
            <person name="Ling A."/>
            <person name="Lombard V."/>
            <person name="Lucas S."/>
            <person name="Lundell T."/>
            <person name="Martin R."/>
            <person name="McLaughlin D.J."/>
            <person name="Morgenstern I."/>
            <person name="Morin E."/>
            <person name="Murat C."/>
            <person name="Nagy L.G."/>
            <person name="Nolan M."/>
            <person name="Ohm R.A."/>
            <person name="Patyshakuliyeva A."/>
            <person name="Rokas A."/>
            <person name="Ruiz-Duenas F.J."/>
            <person name="Sabat G."/>
            <person name="Salamov A."/>
            <person name="Samejima M."/>
            <person name="Schmutz J."/>
            <person name="Slot J.C."/>
            <person name="St John F."/>
            <person name="Stenlid J."/>
            <person name="Sun H."/>
            <person name="Sun S."/>
            <person name="Syed K."/>
            <person name="Tsang A."/>
            <person name="Wiebenga A."/>
            <person name="Young D."/>
            <person name="Pisabarro A."/>
            <person name="Eastwood D.C."/>
            <person name="Martin F."/>
            <person name="Cullen D."/>
            <person name="Grigoriev I.V."/>
            <person name="Hibbett D.S."/>
        </authorList>
    </citation>
    <scope>NUCLEOTIDE SEQUENCE [LARGE SCALE GENOMIC DNA]</scope>
    <source>
        <strain evidence="2 3">MD-104</strain>
    </source>
</reference>
<organism evidence="2 3">
    <name type="scientific">Wolfiporia cocos (strain MD-104)</name>
    <name type="common">Brown rot fungus</name>
    <dbReference type="NCBI Taxonomy" id="742152"/>
    <lineage>
        <taxon>Eukaryota</taxon>
        <taxon>Fungi</taxon>
        <taxon>Dikarya</taxon>
        <taxon>Basidiomycota</taxon>
        <taxon>Agaricomycotina</taxon>
        <taxon>Agaricomycetes</taxon>
        <taxon>Polyporales</taxon>
        <taxon>Phaeolaceae</taxon>
        <taxon>Wolfiporia</taxon>
    </lineage>
</organism>
<name>A0A2H3JSU3_WOLCO</name>
<dbReference type="EMBL" id="KB468157">
    <property type="protein sequence ID" value="PCH44575.1"/>
    <property type="molecule type" value="Genomic_DNA"/>
</dbReference>
<sequence>MLHAKGTVFNDTVERSSGPDDTLHIPVPETLEFGERSTCIDATHDAVPFEQLDGHNEARAASAQWVVIYHSLPPNLFKLSNGRWLPMWVVRSYEKRLLWK</sequence>
<proteinExistence type="predicted"/>
<accession>A0A2H3JSU3</accession>
<protein>
    <submittedName>
        <fullName evidence="2">Uncharacterized protein</fullName>
    </submittedName>
</protein>
<dbReference type="Proteomes" id="UP000218811">
    <property type="component" value="Unassembled WGS sequence"/>
</dbReference>
<feature type="compositionally biased region" description="Basic and acidic residues" evidence="1">
    <location>
        <begin position="12"/>
        <end position="23"/>
    </location>
</feature>
<evidence type="ECO:0000256" key="1">
    <source>
        <dbReference type="SAM" id="MobiDB-lite"/>
    </source>
</evidence>
<gene>
    <name evidence="2" type="ORF">WOLCODRAFT_26871</name>
</gene>
<feature type="region of interest" description="Disordered" evidence="1">
    <location>
        <begin position="1"/>
        <end position="25"/>
    </location>
</feature>
<dbReference type="AlphaFoldDB" id="A0A2H3JSU3"/>
<keyword evidence="3" id="KW-1185">Reference proteome</keyword>